<keyword evidence="5" id="KW-0560">Oxidoreductase</keyword>
<evidence type="ECO:0000259" key="7">
    <source>
        <dbReference type="Pfam" id="PF02771"/>
    </source>
</evidence>
<dbReference type="InterPro" id="IPR037069">
    <property type="entry name" value="AcylCoA_DH/ox_N_sf"/>
</dbReference>
<dbReference type="RefSeq" id="WP_173072981.1">
    <property type="nucleotide sequence ID" value="NZ_BAABJB010000008.1"/>
</dbReference>
<dbReference type="CDD" id="cd00567">
    <property type="entry name" value="ACAD"/>
    <property type="match status" value="1"/>
</dbReference>
<dbReference type="SUPFAM" id="SSF47203">
    <property type="entry name" value="Acyl-CoA dehydrogenase C-terminal domain-like"/>
    <property type="match status" value="1"/>
</dbReference>
<dbReference type="PANTHER" id="PTHR43884">
    <property type="entry name" value="ACYL-COA DEHYDROGENASE"/>
    <property type="match status" value="1"/>
</dbReference>
<evidence type="ECO:0000256" key="2">
    <source>
        <dbReference type="ARBA" id="ARBA00009347"/>
    </source>
</evidence>
<dbReference type="AlphaFoldDB" id="A0A6V8KW06"/>
<dbReference type="GO" id="GO:0050660">
    <property type="term" value="F:flavin adenine dinucleotide binding"/>
    <property type="evidence" value="ECO:0007669"/>
    <property type="project" value="InterPro"/>
</dbReference>
<dbReference type="EMBL" id="BLPG01000001">
    <property type="protein sequence ID" value="GFJ86489.1"/>
    <property type="molecule type" value="Genomic_DNA"/>
</dbReference>
<dbReference type="Pfam" id="PF02771">
    <property type="entry name" value="Acyl-CoA_dh_N"/>
    <property type="match status" value="1"/>
</dbReference>
<sequence>MRDVDPALLGETEERAQLRAVLRDLFAETPAAEEDGALWSRLAKEIGVQGLAIPEEYGGSGFSFAELAVALEEAGRALACGPLLSTVVLAGHALLLSADRAACRRYLPGIAAGTLTATVAGFGDAGTEVTATPEFGGWVGDGRADLVLDGTGADLILLVARTEAGARLFACEAGAHGLAAQARPVLDPTRPQALVTLRQTPLIPIGEPGTAAAVVDRVLDVGRAGLAAEQVGGSAHALEATVAYVAQRQQFGRPVGSFQAVKHRLADLLVEVEAARSAAAYAAACVTGAPDELPVAASAAQVVCSETYRLATAEYVQLHGGIGFTWEHPAHRYVRRARSTEVLFGTADAHRARLAALLDLIH</sequence>
<evidence type="ECO:0000259" key="6">
    <source>
        <dbReference type="Pfam" id="PF00441"/>
    </source>
</evidence>
<evidence type="ECO:0000256" key="5">
    <source>
        <dbReference type="ARBA" id="ARBA00023002"/>
    </source>
</evidence>
<evidence type="ECO:0000256" key="1">
    <source>
        <dbReference type="ARBA" id="ARBA00001974"/>
    </source>
</evidence>
<comment type="cofactor">
    <cofactor evidence="1">
        <name>FAD</name>
        <dbReference type="ChEBI" id="CHEBI:57692"/>
    </cofactor>
</comment>
<dbReference type="Gene3D" id="1.10.540.10">
    <property type="entry name" value="Acyl-CoA dehydrogenase/oxidase, N-terminal domain"/>
    <property type="match status" value="1"/>
</dbReference>
<dbReference type="Pfam" id="PF00441">
    <property type="entry name" value="Acyl-CoA_dh_1"/>
    <property type="match status" value="1"/>
</dbReference>
<dbReference type="InterPro" id="IPR046373">
    <property type="entry name" value="Acyl-CoA_Oxase/DH_mid-dom_sf"/>
</dbReference>
<dbReference type="Proteomes" id="UP000482960">
    <property type="component" value="Unassembled WGS sequence"/>
</dbReference>
<reference evidence="8 9" key="1">
    <citation type="submission" date="2020-03" db="EMBL/GenBank/DDBJ databases">
        <title>Whole genome shotgun sequence of Phytohabitans rumicis NBRC 108638.</title>
        <authorList>
            <person name="Komaki H."/>
            <person name="Tamura T."/>
        </authorList>
    </citation>
    <scope>NUCLEOTIDE SEQUENCE [LARGE SCALE GENOMIC DNA]</scope>
    <source>
        <strain evidence="8 9">NBRC 108638</strain>
    </source>
</reference>
<dbReference type="InterPro" id="IPR009100">
    <property type="entry name" value="AcylCoA_DH/oxidase_NM_dom_sf"/>
</dbReference>
<dbReference type="Gene3D" id="2.40.110.10">
    <property type="entry name" value="Butyryl-CoA Dehydrogenase, subunit A, domain 2"/>
    <property type="match status" value="1"/>
</dbReference>
<keyword evidence="4" id="KW-0274">FAD</keyword>
<accession>A0A6V8KW06</accession>
<feature type="domain" description="Acyl-CoA dehydrogenase/oxidase C-terminal" evidence="6">
    <location>
        <begin position="214"/>
        <end position="356"/>
    </location>
</feature>
<dbReference type="InterPro" id="IPR036250">
    <property type="entry name" value="AcylCo_DH-like_C"/>
</dbReference>
<organism evidence="8 9">
    <name type="scientific">Phytohabitans rumicis</name>
    <dbReference type="NCBI Taxonomy" id="1076125"/>
    <lineage>
        <taxon>Bacteria</taxon>
        <taxon>Bacillati</taxon>
        <taxon>Actinomycetota</taxon>
        <taxon>Actinomycetes</taxon>
        <taxon>Micromonosporales</taxon>
        <taxon>Micromonosporaceae</taxon>
    </lineage>
</organism>
<proteinExistence type="inferred from homology"/>
<evidence type="ECO:0000256" key="3">
    <source>
        <dbReference type="ARBA" id="ARBA00022630"/>
    </source>
</evidence>
<dbReference type="SUPFAM" id="SSF56645">
    <property type="entry name" value="Acyl-CoA dehydrogenase NM domain-like"/>
    <property type="match status" value="1"/>
</dbReference>
<evidence type="ECO:0000313" key="8">
    <source>
        <dbReference type="EMBL" id="GFJ86489.1"/>
    </source>
</evidence>
<reference evidence="8 9" key="2">
    <citation type="submission" date="2020-03" db="EMBL/GenBank/DDBJ databases">
        <authorList>
            <person name="Ichikawa N."/>
            <person name="Kimura A."/>
            <person name="Kitahashi Y."/>
            <person name="Uohara A."/>
        </authorList>
    </citation>
    <scope>NUCLEOTIDE SEQUENCE [LARGE SCALE GENOMIC DNA]</scope>
    <source>
        <strain evidence="8 9">NBRC 108638</strain>
    </source>
</reference>
<keyword evidence="9" id="KW-1185">Reference proteome</keyword>
<dbReference type="Gene3D" id="1.20.140.10">
    <property type="entry name" value="Butyryl-CoA Dehydrogenase, subunit A, domain 3"/>
    <property type="match status" value="1"/>
</dbReference>
<gene>
    <name evidence="8" type="primary">acd_3</name>
    <name evidence="8" type="ORF">Prum_001310</name>
</gene>
<evidence type="ECO:0000256" key="4">
    <source>
        <dbReference type="ARBA" id="ARBA00022827"/>
    </source>
</evidence>
<dbReference type="InterPro" id="IPR009075">
    <property type="entry name" value="AcylCo_DH/oxidase_C"/>
</dbReference>
<protein>
    <submittedName>
        <fullName evidence="8">Acyl-CoA dehydrogenase</fullName>
    </submittedName>
</protein>
<comment type="similarity">
    <text evidence="2">Belongs to the acyl-CoA dehydrogenase family.</text>
</comment>
<keyword evidence="3" id="KW-0285">Flavoprotein</keyword>
<evidence type="ECO:0000313" key="9">
    <source>
        <dbReference type="Proteomes" id="UP000482960"/>
    </source>
</evidence>
<dbReference type="InterPro" id="IPR013786">
    <property type="entry name" value="AcylCoA_DH/ox_N"/>
</dbReference>
<dbReference type="GO" id="GO:0003995">
    <property type="term" value="F:acyl-CoA dehydrogenase activity"/>
    <property type="evidence" value="ECO:0007669"/>
    <property type="project" value="TreeGrafter"/>
</dbReference>
<feature type="domain" description="Acyl-CoA dehydrogenase/oxidase N-terminal" evidence="7">
    <location>
        <begin position="13"/>
        <end position="113"/>
    </location>
</feature>
<comment type="caution">
    <text evidence="8">The sequence shown here is derived from an EMBL/GenBank/DDBJ whole genome shotgun (WGS) entry which is preliminary data.</text>
</comment>
<dbReference type="PANTHER" id="PTHR43884:SF20">
    <property type="entry name" value="ACYL-COA DEHYDROGENASE FADE28"/>
    <property type="match status" value="1"/>
</dbReference>
<name>A0A6V8KW06_9ACTN</name>